<feature type="transmembrane region" description="Helical" evidence="2">
    <location>
        <begin position="25"/>
        <end position="45"/>
    </location>
</feature>
<gene>
    <name evidence="3" type="ORF">JJJ17_16895</name>
</gene>
<dbReference type="Proteomes" id="UP000640485">
    <property type="component" value="Unassembled WGS sequence"/>
</dbReference>
<organism evidence="3 4">
    <name type="scientific">Paracoccus caeni</name>
    <dbReference type="NCBI Taxonomy" id="657651"/>
    <lineage>
        <taxon>Bacteria</taxon>
        <taxon>Pseudomonadati</taxon>
        <taxon>Pseudomonadota</taxon>
        <taxon>Alphaproteobacteria</taxon>
        <taxon>Rhodobacterales</taxon>
        <taxon>Paracoccaceae</taxon>
        <taxon>Paracoccus</taxon>
    </lineage>
</organism>
<feature type="compositionally biased region" description="Basic residues" evidence="1">
    <location>
        <begin position="117"/>
        <end position="127"/>
    </location>
</feature>
<sequence length="187" mass="20654">MWLLWLFVALPIIEIALFIQVGGVIGLWATLGLVMLSAVLGMTVVRSQGRHAWLEAQRSLNELRDPSRPLAHGAMIMVAGVLMIIPGLFTSAVGLLLMIPPVRDLVVRWMGRRVRVTHPGGRPRHDAHRPPYGDGVIDGDYVVEDEPVPTRPRMPPDLPQDMSDEDGSSQHPPHNPSKPGKSGWTRH</sequence>
<dbReference type="InterPro" id="IPR007313">
    <property type="entry name" value="FxsA"/>
</dbReference>
<dbReference type="AlphaFoldDB" id="A0A934SEX8"/>
<dbReference type="GO" id="GO:0016020">
    <property type="term" value="C:membrane"/>
    <property type="evidence" value="ECO:0007669"/>
    <property type="project" value="InterPro"/>
</dbReference>
<feature type="transmembrane region" description="Helical" evidence="2">
    <location>
        <begin position="74"/>
        <end position="99"/>
    </location>
</feature>
<evidence type="ECO:0000256" key="1">
    <source>
        <dbReference type="SAM" id="MobiDB-lite"/>
    </source>
</evidence>
<evidence type="ECO:0000313" key="4">
    <source>
        <dbReference type="Proteomes" id="UP000640485"/>
    </source>
</evidence>
<accession>A0A934SEX8</accession>
<comment type="caution">
    <text evidence="3">The sequence shown here is derived from an EMBL/GenBank/DDBJ whole genome shotgun (WGS) entry which is preliminary data.</text>
</comment>
<dbReference type="RefSeq" id="WP_200688520.1">
    <property type="nucleotide sequence ID" value="NZ_JAEPRQ010000008.1"/>
</dbReference>
<dbReference type="EMBL" id="JAEPRQ010000008">
    <property type="protein sequence ID" value="MBK4217610.1"/>
    <property type="molecule type" value="Genomic_DNA"/>
</dbReference>
<dbReference type="PANTHER" id="PTHR35335">
    <property type="entry name" value="UPF0716 PROTEIN FXSA"/>
    <property type="match status" value="1"/>
</dbReference>
<dbReference type="Pfam" id="PF04186">
    <property type="entry name" value="FxsA"/>
    <property type="match status" value="1"/>
</dbReference>
<feature type="compositionally biased region" description="Pro residues" evidence="1">
    <location>
        <begin position="149"/>
        <end position="158"/>
    </location>
</feature>
<feature type="region of interest" description="Disordered" evidence="1">
    <location>
        <begin position="117"/>
        <end position="187"/>
    </location>
</feature>
<evidence type="ECO:0000256" key="2">
    <source>
        <dbReference type="SAM" id="Phobius"/>
    </source>
</evidence>
<proteinExistence type="predicted"/>
<name>A0A934SEX8_9RHOB</name>
<protein>
    <submittedName>
        <fullName evidence="3">FxsA family protein</fullName>
    </submittedName>
</protein>
<reference evidence="3" key="1">
    <citation type="submission" date="2021-01" db="EMBL/GenBank/DDBJ databases">
        <title>Paracoccus amoyensis sp. nov., isolated from the surface seawater along the coast of Xiamen Island, China.</title>
        <authorList>
            <person name="Lyu L."/>
        </authorList>
    </citation>
    <scope>NUCLEOTIDE SEQUENCE</scope>
    <source>
        <strain evidence="3">MJ17</strain>
    </source>
</reference>
<dbReference type="PANTHER" id="PTHR35335:SF1">
    <property type="entry name" value="UPF0716 PROTEIN FXSA"/>
    <property type="match status" value="1"/>
</dbReference>
<keyword evidence="4" id="KW-1185">Reference proteome</keyword>
<keyword evidence="2" id="KW-0812">Transmembrane</keyword>
<keyword evidence="2" id="KW-0472">Membrane</keyword>
<dbReference type="NCBIfam" id="NF008528">
    <property type="entry name" value="PRK11463.1-2"/>
    <property type="match status" value="1"/>
</dbReference>
<keyword evidence="2" id="KW-1133">Transmembrane helix</keyword>
<evidence type="ECO:0000313" key="3">
    <source>
        <dbReference type="EMBL" id="MBK4217610.1"/>
    </source>
</evidence>